<sequence>MSKFFVEYTHRKSGDGFQSHTLYQAINYHYCKRDYAQALDVHKFIRDFDRFDYEIFDEHGNHAAYFSLTLSEDMHLGKVASYIALFVVPKYRGNKEIAKLIKWYSERFAKTFGAKYIAKVKHVSPLKRIETYKEVK</sequence>
<gene>
    <name evidence="1" type="ORF">VP3_0032</name>
</gene>
<dbReference type="EMBL" id="JQ780163">
    <property type="protein sequence ID" value="AFH14432.1"/>
    <property type="molecule type" value="Genomic_DNA"/>
</dbReference>
<accession>H9YAI0</accession>
<evidence type="ECO:0000313" key="2">
    <source>
        <dbReference type="Proteomes" id="UP000007396"/>
    </source>
</evidence>
<protein>
    <recommendedName>
        <fullName evidence="3">Host specificity protein A</fullName>
    </recommendedName>
</protein>
<evidence type="ECO:0008006" key="3">
    <source>
        <dbReference type="Google" id="ProtNLM"/>
    </source>
</evidence>
<name>H9YAI0_9CAUD</name>
<dbReference type="Proteomes" id="UP000007396">
    <property type="component" value="Genome"/>
</dbReference>
<proteinExistence type="predicted"/>
<organism evidence="1 2">
    <name type="scientific">Vibrio phage VP3</name>
    <dbReference type="NCBI Taxonomy" id="588068"/>
    <lineage>
        <taxon>Viruses</taxon>
        <taxon>Duplodnaviria</taxon>
        <taxon>Heunggongvirae</taxon>
        <taxon>Uroviricota</taxon>
        <taxon>Caudoviricetes</taxon>
        <taxon>Autographivirales</taxon>
        <taxon>Autotranscriptaviridae</taxon>
        <taxon>Studiervirinae</taxon>
        <taxon>Chatterjeevirus</taxon>
        <taxon>Chatterjeevirus VP4</taxon>
    </lineage>
</organism>
<reference evidence="1 2" key="1">
    <citation type="journal article" date="2013" name="Arch. Virol.">
        <title>The genome of VP3, a T7-like phage used for the typing of Vibrio cholerae.</title>
        <authorList>
            <person name="Li W."/>
            <person name="Zhang J."/>
            <person name="Chen Z."/>
            <person name="Zhang Q."/>
            <person name="Zhang L."/>
            <person name="Du P."/>
            <person name="Chen C."/>
            <person name="Kan B."/>
        </authorList>
    </citation>
    <scope>NUCLEOTIDE SEQUENCE [LARGE SCALE GENOMIC DNA]</scope>
</reference>
<evidence type="ECO:0000313" key="1">
    <source>
        <dbReference type="EMBL" id="AFH14432.1"/>
    </source>
</evidence>